<evidence type="ECO:0008006" key="4">
    <source>
        <dbReference type="Google" id="ProtNLM"/>
    </source>
</evidence>
<evidence type="ECO:0000256" key="1">
    <source>
        <dbReference type="SAM" id="SignalP"/>
    </source>
</evidence>
<name>A0A3N4I953_ASCIM</name>
<gene>
    <name evidence="2" type="ORF">BJ508DRAFT_305488</name>
</gene>
<organism evidence="2 3">
    <name type="scientific">Ascobolus immersus RN42</name>
    <dbReference type="NCBI Taxonomy" id="1160509"/>
    <lineage>
        <taxon>Eukaryota</taxon>
        <taxon>Fungi</taxon>
        <taxon>Dikarya</taxon>
        <taxon>Ascomycota</taxon>
        <taxon>Pezizomycotina</taxon>
        <taxon>Pezizomycetes</taxon>
        <taxon>Pezizales</taxon>
        <taxon>Ascobolaceae</taxon>
        <taxon>Ascobolus</taxon>
    </lineage>
</organism>
<dbReference type="EMBL" id="ML119670">
    <property type="protein sequence ID" value="RPA82612.1"/>
    <property type="molecule type" value="Genomic_DNA"/>
</dbReference>
<evidence type="ECO:0000313" key="3">
    <source>
        <dbReference type="Proteomes" id="UP000275078"/>
    </source>
</evidence>
<keyword evidence="3" id="KW-1185">Reference proteome</keyword>
<dbReference type="AlphaFoldDB" id="A0A3N4I953"/>
<evidence type="ECO:0000313" key="2">
    <source>
        <dbReference type="EMBL" id="RPA82612.1"/>
    </source>
</evidence>
<accession>A0A3N4I953</accession>
<keyword evidence="1" id="KW-0732">Signal</keyword>
<proteinExistence type="predicted"/>
<sequence>MVHLLPALSTLHLLLFLFLTTTTLALPSNDVVERHTGFSEAKFDELLRTVGYAGESYILTSNPTARSKMSCEEYLSTTSPPSDPISSMDYDFPKDAPCRIIPAPQKSSPEGSLIDTSPVDSSLTLTSADDDEMTARFYCHTRRFPRSPRADHVFDLQQYLRRIGGYGVKCLDTNTNGYCTNMKKINTSGVSYCRKKGDTPNKGHNCRLQGWLTYWIYRKCYRQLGDPDFAFAEGFARMFKPEPAGIVAVHRRDKVNSMLFSENLSNGSFYDTDGNIWLCNRS</sequence>
<protein>
    <recommendedName>
        <fullName evidence="4">Ecp2 effector protein domain-containing protein</fullName>
    </recommendedName>
</protein>
<feature type="signal peptide" evidence="1">
    <location>
        <begin position="1"/>
        <end position="25"/>
    </location>
</feature>
<reference evidence="2 3" key="1">
    <citation type="journal article" date="2018" name="Nat. Ecol. Evol.">
        <title>Pezizomycetes genomes reveal the molecular basis of ectomycorrhizal truffle lifestyle.</title>
        <authorList>
            <person name="Murat C."/>
            <person name="Payen T."/>
            <person name="Noel B."/>
            <person name="Kuo A."/>
            <person name="Morin E."/>
            <person name="Chen J."/>
            <person name="Kohler A."/>
            <person name="Krizsan K."/>
            <person name="Balestrini R."/>
            <person name="Da Silva C."/>
            <person name="Montanini B."/>
            <person name="Hainaut M."/>
            <person name="Levati E."/>
            <person name="Barry K.W."/>
            <person name="Belfiori B."/>
            <person name="Cichocki N."/>
            <person name="Clum A."/>
            <person name="Dockter R.B."/>
            <person name="Fauchery L."/>
            <person name="Guy J."/>
            <person name="Iotti M."/>
            <person name="Le Tacon F."/>
            <person name="Lindquist E.A."/>
            <person name="Lipzen A."/>
            <person name="Malagnac F."/>
            <person name="Mello A."/>
            <person name="Molinier V."/>
            <person name="Miyauchi S."/>
            <person name="Poulain J."/>
            <person name="Riccioni C."/>
            <person name="Rubini A."/>
            <person name="Sitrit Y."/>
            <person name="Splivallo R."/>
            <person name="Traeger S."/>
            <person name="Wang M."/>
            <person name="Zifcakova L."/>
            <person name="Wipf D."/>
            <person name="Zambonelli A."/>
            <person name="Paolocci F."/>
            <person name="Nowrousian M."/>
            <person name="Ottonello S."/>
            <person name="Baldrian P."/>
            <person name="Spatafora J.W."/>
            <person name="Henrissat B."/>
            <person name="Nagy L.G."/>
            <person name="Aury J.M."/>
            <person name="Wincker P."/>
            <person name="Grigoriev I.V."/>
            <person name="Bonfante P."/>
            <person name="Martin F.M."/>
        </authorList>
    </citation>
    <scope>NUCLEOTIDE SEQUENCE [LARGE SCALE GENOMIC DNA]</scope>
    <source>
        <strain evidence="2 3">RN42</strain>
    </source>
</reference>
<dbReference type="Proteomes" id="UP000275078">
    <property type="component" value="Unassembled WGS sequence"/>
</dbReference>
<feature type="chain" id="PRO_5018051067" description="Ecp2 effector protein domain-containing protein" evidence="1">
    <location>
        <begin position="26"/>
        <end position="282"/>
    </location>
</feature>